<feature type="domain" description="Response regulatory" evidence="4">
    <location>
        <begin position="4"/>
        <end position="120"/>
    </location>
</feature>
<dbReference type="SMART" id="SM00448">
    <property type="entry name" value="REC"/>
    <property type="match status" value="2"/>
</dbReference>
<dbReference type="Pfam" id="PF00072">
    <property type="entry name" value="Response_reg"/>
    <property type="match status" value="2"/>
</dbReference>
<keyword evidence="7" id="KW-1185">Reference proteome</keyword>
<dbReference type="Pfam" id="PF00990">
    <property type="entry name" value="GGDEF"/>
    <property type="match status" value="1"/>
</dbReference>
<evidence type="ECO:0000313" key="7">
    <source>
        <dbReference type="Proteomes" id="UP001055804"/>
    </source>
</evidence>
<dbReference type="EC" id="2.7.7.65" evidence="1"/>
<dbReference type="NCBIfam" id="NF007135">
    <property type="entry name" value="PRK09581.1"/>
    <property type="match status" value="1"/>
</dbReference>
<evidence type="ECO:0000256" key="1">
    <source>
        <dbReference type="ARBA" id="ARBA00012528"/>
    </source>
</evidence>
<dbReference type="Proteomes" id="UP001055804">
    <property type="component" value="Unassembled WGS sequence"/>
</dbReference>
<dbReference type="FunFam" id="3.40.50.2300:FF:000574">
    <property type="entry name" value="Response regulator PleD"/>
    <property type="match status" value="1"/>
</dbReference>
<sequence length="459" mass="50745">MTARVLVVDDIPANVKLLEAKLQAEYFDVLTASNGLEALEAAEREHPDIILLDVMMPGMDGFEVCARLKANPELSHIPVVMVTALDQPSDRVRGLEAGADDFLTKPVEDVALFARVRSLVRLKVMTDELRMREATSQQMGVVAGAKLTDVDTDSGRLLIVEDRSRSADRMVEALPSTLECVIEAESQAALARLKEEEFDIIVVSMSLEAYDGMRLCSHIRSQEQTRQTPILIIVEDGDTERLVRGLDIGVNDYLVRPIDPNELLARVRTQLRRRRYAERLRSNVKLSIEMAVTDALTGLYNRRYMTGHLSTLIQRAQGTGKPVSLLIMDIDHFKPINDTHGHQVGDVVLQEFSRRISANIRGVDMAARYGGEEFVVVMPDTEPAFASMVAERLRAEVAGRPFRLETGPGSLTVTVSIGVAATSGVGDTADRLLKRADDALYHAKHTGRNRVVLNRRAAA</sequence>
<evidence type="ECO:0000259" key="5">
    <source>
        <dbReference type="PROSITE" id="PS50887"/>
    </source>
</evidence>
<dbReference type="GO" id="GO:0005886">
    <property type="term" value="C:plasma membrane"/>
    <property type="evidence" value="ECO:0007669"/>
    <property type="project" value="TreeGrafter"/>
</dbReference>
<comment type="caution">
    <text evidence="3">Lacks conserved residue(s) required for the propagation of feature annotation.</text>
</comment>
<accession>A0A9J6PBW7</accession>
<comment type="caution">
    <text evidence="6">The sequence shown here is derived from an EMBL/GenBank/DDBJ whole genome shotgun (WGS) entry which is preliminary data.</text>
</comment>
<dbReference type="InterPro" id="IPR011006">
    <property type="entry name" value="CheY-like_superfamily"/>
</dbReference>
<evidence type="ECO:0000256" key="3">
    <source>
        <dbReference type="PROSITE-ProRule" id="PRU00169"/>
    </source>
</evidence>
<dbReference type="PANTHER" id="PTHR45138">
    <property type="entry name" value="REGULATORY COMPONENTS OF SENSORY TRANSDUCTION SYSTEM"/>
    <property type="match status" value="1"/>
</dbReference>
<dbReference type="PROSITE" id="PS50110">
    <property type="entry name" value="RESPONSE_REGULATORY"/>
    <property type="match status" value="2"/>
</dbReference>
<proteinExistence type="predicted"/>
<feature type="modified residue" description="4-aspartylphosphate" evidence="3">
    <location>
        <position position="53"/>
    </location>
</feature>
<evidence type="ECO:0000256" key="2">
    <source>
        <dbReference type="ARBA" id="ARBA00034247"/>
    </source>
</evidence>
<dbReference type="NCBIfam" id="TIGR00254">
    <property type="entry name" value="GGDEF"/>
    <property type="match status" value="1"/>
</dbReference>
<evidence type="ECO:0000259" key="4">
    <source>
        <dbReference type="PROSITE" id="PS50110"/>
    </source>
</evidence>
<dbReference type="InterPro" id="IPR001789">
    <property type="entry name" value="Sig_transdc_resp-reg_receiver"/>
</dbReference>
<dbReference type="InterPro" id="IPR029787">
    <property type="entry name" value="Nucleotide_cyclase"/>
</dbReference>
<dbReference type="SMART" id="SM00267">
    <property type="entry name" value="GGDEF"/>
    <property type="match status" value="1"/>
</dbReference>
<dbReference type="InterPro" id="IPR050469">
    <property type="entry name" value="Diguanylate_Cyclase"/>
</dbReference>
<dbReference type="CDD" id="cd17538">
    <property type="entry name" value="REC_D1_PleD-like"/>
    <property type="match status" value="1"/>
</dbReference>
<comment type="catalytic activity">
    <reaction evidence="2">
        <text>2 GTP = 3',3'-c-di-GMP + 2 diphosphate</text>
        <dbReference type="Rhea" id="RHEA:24898"/>
        <dbReference type="ChEBI" id="CHEBI:33019"/>
        <dbReference type="ChEBI" id="CHEBI:37565"/>
        <dbReference type="ChEBI" id="CHEBI:58805"/>
        <dbReference type="EC" id="2.7.7.65"/>
    </reaction>
</comment>
<dbReference type="SUPFAM" id="SSF52172">
    <property type="entry name" value="CheY-like"/>
    <property type="match status" value="2"/>
</dbReference>
<gene>
    <name evidence="6" type="ORF">NJQ99_02435</name>
</gene>
<dbReference type="PANTHER" id="PTHR45138:SF9">
    <property type="entry name" value="DIGUANYLATE CYCLASE DGCM-RELATED"/>
    <property type="match status" value="1"/>
</dbReference>
<organism evidence="6 7">
    <name type="scientific">Futiania mangrovi</name>
    <dbReference type="NCBI Taxonomy" id="2959716"/>
    <lineage>
        <taxon>Bacteria</taxon>
        <taxon>Pseudomonadati</taxon>
        <taxon>Pseudomonadota</taxon>
        <taxon>Alphaproteobacteria</taxon>
        <taxon>Futianiales</taxon>
        <taxon>Futianiaceae</taxon>
        <taxon>Futiania</taxon>
    </lineage>
</organism>
<dbReference type="GO" id="GO:0000160">
    <property type="term" value="P:phosphorelay signal transduction system"/>
    <property type="evidence" value="ECO:0007669"/>
    <property type="project" value="InterPro"/>
</dbReference>
<dbReference type="AlphaFoldDB" id="A0A9J6PBW7"/>
<feature type="domain" description="GGDEF" evidence="5">
    <location>
        <begin position="321"/>
        <end position="456"/>
    </location>
</feature>
<dbReference type="RefSeq" id="WP_269331205.1">
    <property type="nucleotide sequence ID" value="NZ_JAMZFT010000001.1"/>
</dbReference>
<dbReference type="InterPro" id="IPR043128">
    <property type="entry name" value="Rev_trsase/Diguanyl_cyclase"/>
</dbReference>
<dbReference type="EMBL" id="JAMZFT010000001">
    <property type="protein sequence ID" value="MCP1335256.1"/>
    <property type="molecule type" value="Genomic_DNA"/>
</dbReference>
<keyword evidence="3" id="KW-0597">Phosphoprotein</keyword>
<dbReference type="PROSITE" id="PS50887">
    <property type="entry name" value="GGDEF"/>
    <property type="match status" value="1"/>
</dbReference>
<dbReference type="GO" id="GO:1902201">
    <property type="term" value="P:negative regulation of bacterial-type flagellum-dependent cell motility"/>
    <property type="evidence" value="ECO:0007669"/>
    <property type="project" value="TreeGrafter"/>
</dbReference>
<name>A0A9J6PBW7_9PROT</name>
<dbReference type="FunFam" id="3.30.70.270:FF:000001">
    <property type="entry name" value="Diguanylate cyclase domain protein"/>
    <property type="match status" value="1"/>
</dbReference>
<evidence type="ECO:0000313" key="6">
    <source>
        <dbReference type="EMBL" id="MCP1335256.1"/>
    </source>
</evidence>
<dbReference type="Gene3D" id="6.10.250.690">
    <property type="match status" value="1"/>
</dbReference>
<feature type="domain" description="Response regulatory" evidence="4">
    <location>
        <begin position="156"/>
        <end position="271"/>
    </location>
</feature>
<dbReference type="SUPFAM" id="SSF55073">
    <property type="entry name" value="Nucleotide cyclase"/>
    <property type="match status" value="1"/>
</dbReference>
<reference evidence="6" key="1">
    <citation type="submission" date="2022-06" db="EMBL/GenBank/DDBJ databases">
        <title>Isolation and Genomics of Futiania mangrovii gen. nov., sp. nov., a Rare and Metabolically-versatile member in the Class Alphaproteobacteria.</title>
        <authorList>
            <person name="Liu L."/>
            <person name="Huang W.-C."/>
            <person name="Pan J."/>
            <person name="Li J."/>
            <person name="Huang Y."/>
            <person name="Du H."/>
            <person name="Liu Y."/>
            <person name="Li M."/>
        </authorList>
    </citation>
    <scope>NUCLEOTIDE SEQUENCE</scope>
    <source>
        <strain evidence="6">FT118</strain>
    </source>
</reference>
<dbReference type="GO" id="GO:0052621">
    <property type="term" value="F:diguanylate cyclase activity"/>
    <property type="evidence" value="ECO:0007669"/>
    <property type="project" value="UniProtKB-EC"/>
</dbReference>
<dbReference type="InterPro" id="IPR000160">
    <property type="entry name" value="GGDEF_dom"/>
</dbReference>
<dbReference type="GO" id="GO:0043709">
    <property type="term" value="P:cell adhesion involved in single-species biofilm formation"/>
    <property type="evidence" value="ECO:0007669"/>
    <property type="project" value="TreeGrafter"/>
</dbReference>
<dbReference type="Gene3D" id="3.40.50.2300">
    <property type="match status" value="1"/>
</dbReference>
<dbReference type="Gene3D" id="3.30.70.270">
    <property type="match status" value="1"/>
</dbReference>
<dbReference type="CDD" id="cd01949">
    <property type="entry name" value="GGDEF"/>
    <property type="match status" value="1"/>
</dbReference>
<protein>
    <recommendedName>
        <fullName evidence="1">diguanylate cyclase</fullName>
        <ecNumber evidence="1">2.7.7.65</ecNumber>
    </recommendedName>
</protein>